<dbReference type="EMBL" id="QPFP01000022">
    <property type="protein sequence ID" value="TEB30686.1"/>
    <property type="molecule type" value="Genomic_DNA"/>
</dbReference>
<feature type="compositionally biased region" description="Low complexity" evidence="1">
    <location>
        <begin position="14"/>
        <end position="34"/>
    </location>
</feature>
<reference evidence="2 3" key="1">
    <citation type="journal article" date="2019" name="Nat. Ecol. Evol.">
        <title>Megaphylogeny resolves global patterns of mushroom evolution.</title>
        <authorList>
            <person name="Varga T."/>
            <person name="Krizsan K."/>
            <person name="Foldi C."/>
            <person name="Dima B."/>
            <person name="Sanchez-Garcia M."/>
            <person name="Sanchez-Ramirez S."/>
            <person name="Szollosi G.J."/>
            <person name="Szarkandi J.G."/>
            <person name="Papp V."/>
            <person name="Albert L."/>
            <person name="Andreopoulos W."/>
            <person name="Angelini C."/>
            <person name="Antonin V."/>
            <person name="Barry K.W."/>
            <person name="Bougher N.L."/>
            <person name="Buchanan P."/>
            <person name="Buyck B."/>
            <person name="Bense V."/>
            <person name="Catcheside P."/>
            <person name="Chovatia M."/>
            <person name="Cooper J."/>
            <person name="Damon W."/>
            <person name="Desjardin D."/>
            <person name="Finy P."/>
            <person name="Geml J."/>
            <person name="Haridas S."/>
            <person name="Hughes K."/>
            <person name="Justo A."/>
            <person name="Karasinski D."/>
            <person name="Kautmanova I."/>
            <person name="Kiss B."/>
            <person name="Kocsube S."/>
            <person name="Kotiranta H."/>
            <person name="LaButti K.M."/>
            <person name="Lechner B.E."/>
            <person name="Liimatainen K."/>
            <person name="Lipzen A."/>
            <person name="Lukacs Z."/>
            <person name="Mihaltcheva S."/>
            <person name="Morgado L.N."/>
            <person name="Niskanen T."/>
            <person name="Noordeloos M.E."/>
            <person name="Ohm R.A."/>
            <person name="Ortiz-Santana B."/>
            <person name="Ovrebo C."/>
            <person name="Racz N."/>
            <person name="Riley R."/>
            <person name="Savchenko A."/>
            <person name="Shiryaev A."/>
            <person name="Soop K."/>
            <person name="Spirin V."/>
            <person name="Szebenyi C."/>
            <person name="Tomsovsky M."/>
            <person name="Tulloss R.E."/>
            <person name="Uehling J."/>
            <person name="Grigoriev I.V."/>
            <person name="Vagvolgyi C."/>
            <person name="Papp T."/>
            <person name="Martin F.M."/>
            <person name="Miettinen O."/>
            <person name="Hibbett D.S."/>
            <person name="Nagy L.G."/>
        </authorList>
    </citation>
    <scope>NUCLEOTIDE SEQUENCE [LARGE SCALE GENOMIC DNA]</scope>
    <source>
        <strain evidence="2 3">FP101781</strain>
    </source>
</reference>
<keyword evidence="3" id="KW-1185">Reference proteome</keyword>
<evidence type="ECO:0000313" key="3">
    <source>
        <dbReference type="Proteomes" id="UP000298030"/>
    </source>
</evidence>
<dbReference type="Proteomes" id="UP000298030">
    <property type="component" value="Unassembled WGS sequence"/>
</dbReference>
<dbReference type="AlphaFoldDB" id="A0A4Y7T919"/>
<comment type="caution">
    <text evidence="2">The sequence shown here is derived from an EMBL/GenBank/DDBJ whole genome shotgun (WGS) entry which is preliminary data.</text>
</comment>
<feature type="compositionally biased region" description="Basic and acidic residues" evidence="1">
    <location>
        <begin position="74"/>
        <end position="86"/>
    </location>
</feature>
<name>A0A4Y7T919_COPMI</name>
<gene>
    <name evidence="2" type="ORF">FA13DRAFT_1792260</name>
</gene>
<feature type="compositionally biased region" description="Basic residues" evidence="1">
    <location>
        <begin position="1"/>
        <end position="13"/>
    </location>
</feature>
<feature type="region of interest" description="Disordered" evidence="1">
    <location>
        <begin position="1"/>
        <end position="86"/>
    </location>
</feature>
<proteinExistence type="predicted"/>
<evidence type="ECO:0000313" key="2">
    <source>
        <dbReference type="EMBL" id="TEB30686.1"/>
    </source>
</evidence>
<evidence type="ECO:0000256" key="1">
    <source>
        <dbReference type="SAM" id="MobiDB-lite"/>
    </source>
</evidence>
<protein>
    <submittedName>
        <fullName evidence="2">Uncharacterized protein</fullName>
    </submittedName>
</protein>
<organism evidence="2 3">
    <name type="scientific">Coprinellus micaceus</name>
    <name type="common">Glistening ink-cap mushroom</name>
    <name type="synonym">Coprinus micaceus</name>
    <dbReference type="NCBI Taxonomy" id="71717"/>
    <lineage>
        <taxon>Eukaryota</taxon>
        <taxon>Fungi</taxon>
        <taxon>Dikarya</taxon>
        <taxon>Basidiomycota</taxon>
        <taxon>Agaricomycotina</taxon>
        <taxon>Agaricomycetes</taxon>
        <taxon>Agaricomycetidae</taxon>
        <taxon>Agaricales</taxon>
        <taxon>Agaricineae</taxon>
        <taxon>Psathyrellaceae</taxon>
        <taxon>Coprinellus</taxon>
    </lineage>
</organism>
<accession>A0A4Y7T919</accession>
<dbReference type="OrthoDB" id="3238347at2759"/>
<sequence length="86" mass="9080">MGRSAKLHKRVKKTTTSSSNPTTSSSQPQAAAAQAKKKATLKSKTSSNRGGKGEGPVLGGADYVSLMMGGRRKAREEAKKMPMDED</sequence>